<gene>
    <name evidence="2" type="ORF">GGR44_003124</name>
</gene>
<dbReference type="AlphaFoldDB" id="A0A7W6DHL4"/>
<accession>A0A7W6DHL4</accession>
<sequence length="291" mass="30816">MKRIAMLALVASASPLMAQTPVPQEPVSAAPAPASPPISIVFSDKGANGMSDLPLGVHRIPDSDVVVSGYQGGGGIGLLFGVVGMLVQSSVNAEAGSGKVRNVEDDLRFDVRAKAIEMTSAVMAGDQFRTAFTLTPQPGGPTMTVSPYVVLTFVKKTEDVRPYVVLKTKVATGGDSGKTIKYFCCEGKALPLASLTENNGALLKEVLTAELDTAVNVMLLDRSQPFPRNDDARLDVNGLLPFVGKPLKWRGYDLGSYKDYRLVEFRGGMMVFGGVNIVEPGGLEITPAVKK</sequence>
<protein>
    <submittedName>
        <fullName evidence="2">Uncharacterized protein</fullName>
    </submittedName>
</protein>
<evidence type="ECO:0000313" key="3">
    <source>
        <dbReference type="Proteomes" id="UP000552757"/>
    </source>
</evidence>
<feature type="signal peptide" evidence="1">
    <location>
        <begin position="1"/>
        <end position="18"/>
    </location>
</feature>
<name>A0A7W6DHL4_9SPHN</name>
<comment type="caution">
    <text evidence="2">The sequence shown here is derived from an EMBL/GenBank/DDBJ whole genome shotgun (WGS) entry which is preliminary data.</text>
</comment>
<evidence type="ECO:0000256" key="1">
    <source>
        <dbReference type="SAM" id="SignalP"/>
    </source>
</evidence>
<feature type="chain" id="PRO_5030780961" evidence="1">
    <location>
        <begin position="19"/>
        <end position="291"/>
    </location>
</feature>
<keyword evidence="1" id="KW-0732">Signal</keyword>
<organism evidence="2 3">
    <name type="scientific">Sphingobium fontiphilum</name>
    <dbReference type="NCBI Taxonomy" id="944425"/>
    <lineage>
        <taxon>Bacteria</taxon>
        <taxon>Pseudomonadati</taxon>
        <taxon>Pseudomonadota</taxon>
        <taxon>Alphaproteobacteria</taxon>
        <taxon>Sphingomonadales</taxon>
        <taxon>Sphingomonadaceae</taxon>
        <taxon>Sphingobium</taxon>
    </lineage>
</organism>
<keyword evidence="3" id="KW-1185">Reference proteome</keyword>
<dbReference type="Proteomes" id="UP000552757">
    <property type="component" value="Unassembled WGS sequence"/>
</dbReference>
<reference evidence="2 3" key="1">
    <citation type="submission" date="2020-08" db="EMBL/GenBank/DDBJ databases">
        <title>Genomic Encyclopedia of Type Strains, Phase IV (KMG-IV): sequencing the most valuable type-strain genomes for metagenomic binning, comparative biology and taxonomic classification.</title>
        <authorList>
            <person name="Goeker M."/>
        </authorList>
    </citation>
    <scope>NUCLEOTIDE SEQUENCE [LARGE SCALE GENOMIC DNA]</scope>
    <source>
        <strain evidence="2 3">DSM 29348</strain>
    </source>
</reference>
<proteinExistence type="predicted"/>
<dbReference type="EMBL" id="JACIEB010000008">
    <property type="protein sequence ID" value="MBB3983436.1"/>
    <property type="molecule type" value="Genomic_DNA"/>
</dbReference>
<evidence type="ECO:0000313" key="2">
    <source>
        <dbReference type="EMBL" id="MBB3983436.1"/>
    </source>
</evidence>